<dbReference type="PANTHER" id="PTHR10605">
    <property type="entry name" value="HEPARAN SULFATE SULFOTRANSFERASE"/>
    <property type="match status" value="1"/>
</dbReference>
<reference evidence="5" key="1">
    <citation type="submission" date="2018-02" db="EMBL/GenBank/DDBJ databases">
        <title>Genome sequence of Desulfocucumis palustris strain NAW-5.</title>
        <authorList>
            <person name="Watanabe M."/>
            <person name="Kojima H."/>
            <person name="Fukui M."/>
        </authorList>
    </citation>
    <scope>NUCLEOTIDE SEQUENCE [LARGE SCALE GENOMIC DNA]</scope>
    <source>
        <strain evidence="5">NAW-5</strain>
    </source>
</reference>
<evidence type="ECO:0000313" key="5">
    <source>
        <dbReference type="Proteomes" id="UP000239549"/>
    </source>
</evidence>
<organism evidence="4 5">
    <name type="scientific">Desulfocucumis palustris</name>
    <dbReference type="NCBI Taxonomy" id="1898651"/>
    <lineage>
        <taxon>Bacteria</taxon>
        <taxon>Bacillati</taxon>
        <taxon>Bacillota</taxon>
        <taxon>Clostridia</taxon>
        <taxon>Eubacteriales</taxon>
        <taxon>Desulfocucumaceae</taxon>
        <taxon>Desulfocucumis</taxon>
    </lineage>
</organism>
<dbReference type="EMBL" id="BFAV01000124">
    <property type="protein sequence ID" value="GBF33920.1"/>
    <property type="molecule type" value="Genomic_DNA"/>
</dbReference>
<sequence length="230" mass="27385">MSCFNNYEDGFCLDASTSYAMAPLSGLDVNLSQHKFNEVPNRIYSLNPNAKIIYILRNPIERTYSGYWHNVRTGREKRTFEEAIKNTTFYLDVSNYIGQIKIWLKYYSFDHFLFVIFEDLKKNPQWVADECFKFLGINSVLVELDSPKNKSYELSWMGKRINNIVSKICIYQPKVVKFKKYSVLLNKIIKVNKEKTMPQMDPKEKLFLQNYFYEKNIELEKLIGKKLRWQ</sequence>
<evidence type="ECO:0000256" key="2">
    <source>
        <dbReference type="ARBA" id="ARBA00023180"/>
    </source>
</evidence>
<feature type="domain" description="Sulfotransferase" evidence="3">
    <location>
        <begin position="46"/>
        <end position="218"/>
    </location>
</feature>
<dbReference type="PANTHER" id="PTHR10605:SF56">
    <property type="entry name" value="BIFUNCTIONAL HEPARAN SULFATE N-DEACETYLASE_N-SULFOTRANSFERASE"/>
    <property type="match status" value="1"/>
</dbReference>
<dbReference type="Proteomes" id="UP000239549">
    <property type="component" value="Unassembled WGS sequence"/>
</dbReference>
<keyword evidence="5" id="KW-1185">Reference proteome</keyword>
<comment type="caution">
    <text evidence="4">The sequence shown here is derived from an EMBL/GenBank/DDBJ whole genome shotgun (WGS) entry which is preliminary data.</text>
</comment>
<proteinExistence type="predicted"/>
<gene>
    <name evidence="4" type="ORF">DCCM_3031</name>
</gene>
<dbReference type="SUPFAM" id="SSF52540">
    <property type="entry name" value="P-loop containing nucleoside triphosphate hydrolases"/>
    <property type="match status" value="1"/>
</dbReference>
<keyword evidence="2" id="KW-0325">Glycoprotein</keyword>
<dbReference type="AlphaFoldDB" id="A0A2L2XCP8"/>
<dbReference type="InterPro" id="IPR000863">
    <property type="entry name" value="Sulfotransferase_dom"/>
</dbReference>
<evidence type="ECO:0000256" key="1">
    <source>
        <dbReference type="ARBA" id="ARBA00022679"/>
    </source>
</evidence>
<protein>
    <submittedName>
        <fullName evidence="4">Sulfotransferase protein</fullName>
    </submittedName>
</protein>
<dbReference type="InterPro" id="IPR037359">
    <property type="entry name" value="NST/OST"/>
</dbReference>
<name>A0A2L2XCP8_9FIRM</name>
<evidence type="ECO:0000259" key="3">
    <source>
        <dbReference type="Pfam" id="PF00685"/>
    </source>
</evidence>
<accession>A0A2L2XCP8</accession>
<dbReference type="InterPro" id="IPR027417">
    <property type="entry name" value="P-loop_NTPase"/>
</dbReference>
<dbReference type="GO" id="GO:0008146">
    <property type="term" value="F:sulfotransferase activity"/>
    <property type="evidence" value="ECO:0007669"/>
    <property type="project" value="InterPro"/>
</dbReference>
<keyword evidence="1 4" id="KW-0808">Transferase</keyword>
<evidence type="ECO:0000313" key="4">
    <source>
        <dbReference type="EMBL" id="GBF33920.1"/>
    </source>
</evidence>
<dbReference type="Gene3D" id="3.40.50.300">
    <property type="entry name" value="P-loop containing nucleotide triphosphate hydrolases"/>
    <property type="match status" value="1"/>
</dbReference>
<dbReference type="Pfam" id="PF00685">
    <property type="entry name" value="Sulfotransfer_1"/>
    <property type="match status" value="1"/>
</dbReference>